<protein>
    <submittedName>
        <fullName evidence="2">PROCA1 isoform 6</fullName>
    </submittedName>
</protein>
<evidence type="ECO:0000313" key="2">
    <source>
        <dbReference type="EMBL" id="PNJ34240.1"/>
    </source>
</evidence>
<accession>A0A2J8TMH3</accession>
<gene>
    <name evidence="2" type="ORF">CR201_G0033520</name>
</gene>
<dbReference type="GO" id="GO:0004623">
    <property type="term" value="F:phospholipase A2 activity"/>
    <property type="evidence" value="ECO:0007669"/>
    <property type="project" value="InterPro"/>
</dbReference>
<organism evidence="2">
    <name type="scientific">Pongo abelii</name>
    <name type="common">Sumatran orangutan</name>
    <name type="synonym">Pongo pygmaeus abelii</name>
    <dbReference type="NCBI Taxonomy" id="9601"/>
    <lineage>
        <taxon>Eukaryota</taxon>
        <taxon>Metazoa</taxon>
        <taxon>Chordata</taxon>
        <taxon>Craniata</taxon>
        <taxon>Vertebrata</taxon>
        <taxon>Euteleostomi</taxon>
        <taxon>Mammalia</taxon>
        <taxon>Eutheria</taxon>
        <taxon>Euarchontoglires</taxon>
        <taxon>Primates</taxon>
        <taxon>Haplorrhini</taxon>
        <taxon>Catarrhini</taxon>
        <taxon>Hominidae</taxon>
        <taxon>Pongo</taxon>
    </lineage>
</organism>
<feature type="compositionally biased region" description="Polar residues" evidence="1">
    <location>
        <begin position="135"/>
        <end position="153"/>
    </location>
</feature>
<dbReference type="AlphaFoldDB" id="A0A2J8TMH3"/>
<dbReference type="GO" id="GO:0006644">
    <property type="term" value="P:phospholipid metabolic process"/>
    <property type="evidence" value="ECO:0007669"/>
    <property type="project" value="InterPro"/>
</dbReference>
<dbReference type="SUPFAM" id="SSF48619">
    <property type="entry name" value="Phospholipase A2, PLA2"/>
    <property type="match status" value="1"/>
</dbReference>
<dbReference type="InterPro" id="IPR036444">
    <property type="entry name" value="PLipase_A2_dom_sf"/>
</dbReference>
<comment type="caution">
    <text evidence="2">The sequence shown here is derived from an EMBL/GenBank/DDBJ whole genome shotgun (WGS) entry which is preliminary data.</text>
</comment>
<evidence type="ECO:0000256" key="1">
    <source>
        <dbReference type="SAM" id="MobiDB-lite"/>
    </source>
</evidence>
<dbReference type="Gene3D" id="1.20.90.10">
    <property type="entry name" value="Phospholipase A2 domain"/>
    <property type="match status" value="1"/>
</dbReference>
<name>A0A2J8TMH3_PONAB</name>
<dbReference type="EMBL" id="NDHI03003489">
    <property type="protein sequence ID" value="PNJ34240.1"/>
    <property type="molecule type" value="Genomic_DNA"/>
</dbReference>
<reference evidence="2" key="1">
    <citation type="submission" date="2017-12" db="EMBL/GenBank/DDBJ databases">
        <title>High-resolution comparative analysis of great ape genomes.</title>
        <authorList>
            <person name="Pollen A."/>
            <person name="Hastie A."/>
            <person name="Hormozdiari F."/>
            <person name="Dougherty M."/>
            <person name="Liu R."/>
            <person name="Chaisson M."/>
            <person name="Hoppe E."/>
            <person name="Hill C."/>
            <person name="Pang A."/>
            <person name="Hillier L."/>
            <person name="Baker C."/>
            <person name="Armstrong J."/>
            <person name="Shendure J."/>
            <person name="Paten B."/>
            <person name="Wilson R."/>
            <person name="Chao H."/>
            <person name="Schneider V."/>
            <person name="Ventura M."/>
            <person name="Kronenberg Z."/>
            <person name="Murali S."/>
            <person name="Gordon D."/>
            <person name="Cantsilieris S."/>
            <person name="Munson K."/>
            <person name="Nelson B."/>
            <person name="Raja A."/>
            <person name="Underwood J."/>
            <person name="Diekhans M."/>
            <person name="Fiddes I."/>
            <person name="Haussler D."/>
            <person name="Eichler E."/>
        </authorList>
    </citation>
    <scope>NUCLEOTIDE SEQUENCE [LARGE SCALE GENOMIC DNA]</scope>
    <source>
        <strain evidence="2">Susie</strain>
    </source>
</reference>
<dbReference type="PANTHER" id="PTHR12253">
    <property type="entry name" value="RH14732P"/>
    <property type="match status" value="1"/>
</dbReference>
<dbReference type="GO" id="GO:0050482">
    <property type="term" value="P:arachidonate secretion"/>
    <property type="evidence" value="ECO:0007669"/>
    <property type="project" value="InterPro"/>
</dbReference>
<feature type="region of interest" description="Disordered" evidence="1">
    <location>
        <begin position="130"/>
        <end position="153"/>
    </location>
</feature>
<proteinExistence type="predicted"/>
<sequence>MWVRTTLTTARWTKEKTEPKACSWDDSRCRDVNRLPRWERGHLLAGVASSTDVSIFSEGDCKEPEKCCWKHKQCTGHIIYPFASDCVRHSLHLHSVNHCNCNSSFELVLPAQSQLCTPCSALREMGRRSVGGLRQAQQKPTVPQVSGSGSLGE</sequence>